<dbReference type="GeneID" id="57132739"/>
<reference evidence="2 4" key="1">
    <citation type="submission" date="2018-07" db="EMBL/GenBank/DDBJ databases">
        <title>Lactobacillus curvatus genome sequence.</title>
        <authorList>
            <person name="Prechtl R."/>
        </authorList>
    </citation>
    <scope>NUCLEOTIDE SEQUENCE [LARGE SCALE GENOMIC DNA]</scope>
    <source>
        <strain evidence="2 4">TMW 1.1928</strain>
    </source>
</reference>
<dbReference type="InterPro" id="IPR001584">
    <property type="entry name" value="Integrase_cat-core"/>
</dbReference>
<evidence type="ECO:0000313" key="3">
    <source>
        <dbReference type="EMBL" id="AXN36567.1"/>
    </source>
</evidence>
<dbReference type="GO" id="GO:0003676">
    <property type="term" value="F:nucleic acid binding"/>
    <property type="evidence" value="ECO:0007669"/>
    <property type="project" value="InterPro"/>
</dbReference>
<gene>
    <name evidence="2" type="ORF">DT351_01325</name>
    <name evidence="3" type="ORF">DT351_09600</name>
</gene>
<dbReference type="InterPro" id="IPR050900">
    <property type="entry name" value="Transposase_IS3/IS150/IS904"/>
</dbReference>
<organism evidence="2 4">
    <name type="scientific">Latilactobacillus curvatus</name>
    <name type="common">Lactobacillus curvatus</name>
    <dbReference type="NCBI Taxonomy" id="28038"/>
    <lineage>
        <taxon>Bacteria</taxon>
        <taxon>Bacillati</taxon>
        <taxon>Bacillota</taxon>
        <taxon>Bacilli</taxon>
        <taxon>Lactobacillales</taxon>
        <taxon>Lactobacillaceae</taxon>
        <taxon>Latilactobacillus</taxon>
    </lineage>
</organism>
<dbReference type="Gene3D" id="3.30.420.10">
    <property type="entry name" value="Ribonuclease H-like superfamily/Ribonuclease H"/>
    <property type="match status" value="1"/>
</dbReference>
<dbReference type="SUPFAM" id="SSF53098">
    <property type="entry name" value="Ribonuclease H-like"/>
    <property type="match status" value="1"/>
</dbReference>
<dbReference type="Pfam" id="PF00665">
    <property type="entry name" value="rve"/>
    <property type="match status" value="1"/>
</dbReference>
<dbReference type="InterPro" id="IPR012337">
    <property type="entry name" value="RNaseH-like_sf"/>
</dbReference>
<sequence>MNKQRQLAYYAIKDVSQGKHGAITKLLKIIGVSRQAYNKGLRRLETVWETRNKQLKERTQYWFDFNLQGIGAGNMLVNLQADASITFPVTFKQVRRVMRELGIRCLVHPKKHNRVKQSEQYIQDNLLNQNFNVSRPNQVWLADSTELSYGINGEYKVRLSGVLDLYGRRLLSYHLSPTETSEAEVQVFQQAFAGAGSVVHPMVHTDRGSAYTSKMFSRYLDQYEVTRSMSRPGTPYDNAPMERWWNEFKHRWMARHPMPKTYQELMKLVEAGIEYFNHYNRSTQRNGLTPDEYWNKAV</sequence>
<dbReference type="GO" id="GO:0015074">
    <property type="term" value="P:DNA integration"/>
    <property type="evidence" value="ECO:0007669"/>
    <property type="project" value="InterPro"/>
</dbReference>
<dbReference type="PROSITE" id="PS50994">
    <property type="entry name" value="INTEGRASE"/>
    <property type="match status" value="1"/>
</dbReference>
<dbReference type="AlphaFoldDB" id="A0A385ABS6"/>
<protein>
    <submittedName>
        <fullName evidence="2">IS3 family transposase</fullName>
    </submittedName>
</protein>
<dbReference type="RefSeq" id="WP_035148033.1">
    <property type="nucleotide sequence ID" value="NZ_CP031003.1"/>
</dbReference>
<dbReference type="PANTHER" id="PTHR46889">
    <property type="entry name" value="TRANSPOSASE INSF FOR INSERTION SEQUENCE IS3B-RELATED"/>
    <property type="match status" value="1"/>
</dbReference>
<dbReference type="InterPro" id="IPR048020">
    <property type="entry name" value="Transpos_IS3"/>
</dbReference>
<feature type="domain" description="Integrase catalytic" evidence="1">
    <location>
        <begin position="132"/>
        <end position="298"/>
    </location>
</feature>
<evidence type="ECO:0000313" key="4">
    <source>
        <dbReference type="Proteomes" id="UP000257607"/>
    </source>
</evidence>
<dbReference type="NCBIfam" id="NF033516">
    <property type="entry name" value="transpos_IS3"/>
    <property type="match status" value="1"/>
</dbReference>
<evidence type="ECO:0000313" key="2">
    <source>
        <dbReference type="EMBL" id="AXN35083.1"/>
    </source>
</evidence>
<dbReference type="InterPro" id="IPR036397">
    <property type="entry name" value="RNaseH_sf"/>
</dbReference>
<dbReference type="PANTHER" id="PTHR46889:SF4">
    <property type="entry name" value="TRANSPOSASE INSO FOR INSERTION SEQUENCE ELEMENT IS911B-RELATED"/>
    <property type="match status" value="1"/>
</dbReference>
<proteinExistence type="predicted"/>
<dbReference type="EMBL" id="CP031003">
    <property type="protein sequence ID" value="AXN36567.1"/>
    <property type="molecule type" value="Genomic_DNA"/>
</dbReference>
<name>A0A385ABS6_LATCU</name>
<evidence type="ECO:0000259" key="1">
    <source>
        <dbReference type="PROSITE" id="PS50994"/>
    </source>
</evidence>
<dbReference type="Proteomes" id="UP000257607">
    <property type="component" value="Chromosome"/>
</dbReference>
<dbReference type="EMBL" id="CP031003">
    <property type="protein sequence ID" value="AXN35083.1"/>
    <property type="molecule type" value="Genomic_DNA"/>
</dbReference>
<accession>A0A385ABS6</accession>